<comment type="similarity">
    <text evidence="1">Belongs to the inward rectifier-type potassium channel (TC 1.A.2.1) family.</text>
</comment>
<dbReference type="InterPro" id="IPR016449">
    <property type="entry name" value="K_chnl_inward-rec_Kir"/>
</dbReference>
<dbReference type="PANTHER" id="PTHR11767">
    <property type="entry name" value="INWARD RECTIFIER POTASSIUM CHANNEL"/>
    <property type="match status" value="1"/>
</dbReference>
<reference evidence="4" key="2">
    <citation type="submission" date="2025-09" db="UniProtKB">
        <authorList>
            <consortium name="Ensembl"/>
        </authorList>
    </citation>
    <scope>IDENTIFICATION</scope>
</reference>
<dbReference type="Proteomes" id="UP000261580">
    <property type="component" value="Unassembled WGS sequence"/>
</dbReference>
<keyword evidence="2" id="KW-1133">Transmembrane helix</keyword>
<dbReference type="GO" id="GO:1990573">
    <property type="term" value="P:potassium ion import across plasma membrane"/>
    <property type="evidence" value="ECO:0007669"/>
    <property type="project" value="TreeGrafter"/>
</dbReference>
<evidence type="ECO:0000256" key="1">
    <source>
        <dbReference type="RuleBase" id="RU003822"/>
    </source>
</evidence>
<dbReference type="InterPro" id="IPR013518">
    <property type="entry name" value="K_chnl_inward-rec_Kir_cyto"/>
</dbReference>
<dbReference type="STRING" id="32507.ENSNBRP00000009529"/>
<dbReference type="GO" id="GO:0034702">
    <property type="term" value="C:monoatomic ion channel complex"/>
    <property type="evidence" value="ECO:0007669"/>
    <property type="project" value="UniProtKB-KW"/>
</dbReference>
<keyword evidence="1" id="KW-0407">Ion channel</keyword>
<feature type="domain" description="Potassium channel inwardly rectifying transmembrane" evidence="3">
    <location>
        <begin position="36"/>
        <end position="112"/>
    </location>
</feature>
<evidence type="ECO:0000259" key="3">
    <source>
        <dbReference type="Pfam" id="PF01007"/>
    </source>
</evidence>
<evidence type="ECO:0000313" key="5">
    <source>
        <dbReference type="Proteomes" id="UP000261580"/>
    </source>
</evidence>
<protein>
    <submittedName>
        <fullName evidence="4">Potassium inwardly rectifying channel subfamily J member 11</fullName>
    </submittedName>
</protein>
<organism evidence="4 5">
    <name type="scientific">Neolamprologus brichardi</name>
    <name type="common">Fairy cichlid</name>
    <name type="synonym">Lamprologus brichardi</name>
    <dbReference type="NCBI Taxonomy" id="32507"/>
    <lineage>
        <taxon>Eukaryota</taxon>
        <taxon>Metazoa</taxon>
        <taxon>Chordata</taxon>
        <taxon>Craniata</taxon>
        <taxon>Vertebrata</taxon>
        <taxon>Euteleostomi</taxon>
        <taxon>Actinopterygii</taxon>
        <taxon>Neopterygii</taxon>
        <taxon>Teleostei</taxon>
        <taxon>Neoteleostei</taxon>
        <taxon>Acanthomorphata</taxon>
        <taxon>Ovalentaria</taxon>
        <taxon>Cichlomorphae</taxon>
        <taxon>Cichliformes</taxon>
        <taxon>Cichlidae</taxon>
        <taxon>African cichlids</taxon>
        <taxon>Pseudocrenilabrinae</taxon>
        <taxon>Lamprologini</taxon>
        <taxon>Neolamprologus</taxon>
    </lineage>
</organism>
<proteinExistence type="inferred from homology"/>
<dbReference type="SUPFAM" id="SSF81324">
    <property type="entry name" value="Voltage-gated potassium channels"/>
    <property type="match status" value="1"/>
</dbReference>
<keyword evidence="2" id="KW-0472">Membrane</keyword>
<name>A0A3Q4MGH1_NEOBR</name>
<dbReference type="GO" id="GO:0015272">
    <property type="term" value="F:ATP-activated inward rectifier potassium channel activity"/>
    <property type="evidence" value="ECO:0007669"/>
    <property type="project" value="TreeGrafter"/>
</dbReference>
<keyword evidence="5" id="KW-1185">Reference proteome</keyword>
<dbReference type="Pfam" id="PF01007">
    <property type="entry name" value="IRK"/>
    <property type="match status" value="1"/>
</dbReference>
<dbReference type="PANTHER" id="PTHR11767:SF44">
    <property type="entry name" value="ATP-SENSITIVE INWARD RECTIFIER POTASSIUM CHANNEL 11"/>
    <property type="match status" value="1"/>
</dbReference>
<dbReference type="InterPro" id="IPR040445">
    <property type="entry name" value="Kir_TM"/>
</dbReference>
<dbReference type="GO" id="GO:0034765">
    <property type="term" value="P:regulation of monoatomic ion transmembrane transport"/>
    <property type="evidence" value="ECO:0007669"/>
    <property type="project" value="TreeGrafter"/>
</dbReference>
<dbReference type="GO" id="GO:0005886">
    <property type="term" value="C:plasma membrane"/>
    <property type="evidence" value="ECO:0007669"/>
    <property type="project" value="TreeGrafter"/>
</dbReference>
<accession>A0A3Q4MGH1</accession>
<evidence type="ECO:0000313" key="4">
    <source>
        <dbReference type="Ensembl" id="ENSNBRP00000009529.1"/>
    </source>
</evidence>
<feature type="transmembrane region" description="Helical" evidence="2">
    <location>
        <begin position="68"/>
        <end position="93"/>
    </location>
</feature>
<keyword evidence="1" id="KW-0851">Voltage-gated channel</keyword>
<keyword evidence="1" id="KW-0630">Potassium</keyword>
<sequence length="183" mass="21330">MLSRKGLIPEDYLLTRLAEDVLQPKFKAKAGKARFVSKNGTCNVAHTNIREQGRFLQDVFTTLVDLKWLHTLIIFTMSFLCSWLLFGMIWWLVAFAHGDLDQSGDDFIPCLALFKFHMHPSTKPLQIRNQRFWHFLPKQTGSQTALEVSTEVKQKKTELFTLQKRHLFPASHLPFILTSFWSY</sequence>
<keyword evidence="1" id="KW-0633">Potassium transport</keyword>
<keyword evidence="1" id="KW-0406">Ion transport</keyword>
<dbReference type="AlphaFoldDB" id="A0A3Q4MGH1"/>
<dbReference type="Bgee" id="ENSNBRG00000007443">
    <property type="expression patterns" value="Expressed in muscle tissue and 6 other cell types or tissues"/>
</dbReference>
<reference evidence="4" key="1">
    <citation type="submission" date="2025-08" db="UniProtKB">
        <authorList>
            <consortium name="Ensembl"/>
        </authorList>
    </citation>
    <scope>IDENTIFICATION</scope>
</reference>
<dbReference type="Gene3D" id="1.10.287.70">
    <property type="match status" value="1"/>
</dbReference>
<evidence type="ECO:0000256" key="2">
    <source>
        <dbReference type="SAM" id="Phobius"/>
    </source>
</evidence>
<keyword evidence="1" id="KW-0813">Transport</keyword>
<comment type="subcellular location">
    <subcellularLocation>
        <location evidence="1">Membrane</location>
        <topology evidence="1">Multi-pass membrane protein</topology>
    </subcellularLocation>
</comment>
<keyword evidence="1 2" id="KW-0812">Transmembrane</keyword>
<dbReference type="Ensembl" id="ENSNBRT00000009796.1">
    <property type="protein sequence ID" value="ENSNBRP00000009529.1"/>
    <property type="gene ID" value="ENSNBRG00000007443.1"/>
</dbReference>
<dbReference type="GeneTree" id="ENSGT01140000282491"/>
<dbReference type="Gene3D" id="2.60.40.1400">
    <property type="entry name" value="G protein-activated inward rectifier potassium channel 1"/>
    <property type="match status" value="1"/>
</dbReference>